<dbReference type="PANTHER" id="PTHR33376">
    <property type="match status" value="1"/>
</dbReference>
<dbReference type="Gene3D" id="3.40.190.170">
    <property type="entry name" value="Bacterial extracellular solute-binding protein, family 7"/>
    <property type="match status" value="1"/>
</dbReference>
<dbReference type="RefSeq" id="WP_060846634.1">
    <property type="nucleotide sequence ID" value="NZ_AP014704.1"/>
</dbReference>
<protein>
    <submittedName>
        <fullName evidence="6">ABC transporter substrate-binding protein</fullName>
    </submittedName>
</protein>
<accession>A0A0C6FEI3</accession>
<name>A0A0C6FEI3_9HYPH</name>
<feature type="chain" id="PRO_5002197193" evidence="5">
    <location>
        <begin position="32"/>
        <end position="339"/>
    </location>
</feature>
<reference evidence="7" key="2">
    <citation type="submission" date="2015-01" db="EMBL/GenBank/DDBJ databases">
        <title>Complete genome sequence of Methylobacterium aquaticum strain 22A.</title>
        <authorList>
            <person name="Tani A."/>
            <person name="Ogura Y."/>
            <person name="Hayashi T."/>
        </authorList>
    </citation>
    <scope>NUCLEOTIDE SEQUENCE [LARGE SCALE GENOMIC DNA]</scope>
    <source>
        <strain evidence="7">MA-22A</strain>
    </source>
</reference>
<comment type="subcellular location">
    <subcellularLocation>
        <location evidence="1">Cell envelope</location>
    </subcellularLocation>
</comment>
<dbReference type="Proteomes" id="UP000061432">
    <property type="component" value="Chromosome"/>
</dbReference>
<dbReference type="KEGG" id="maqu:Maq22A_c09985"/>
<proteinExistence type="inferred from homology"/>
<dbReference type="PATRIC" id="fig|270351.10.peg.1918"/>
<dbReference type="InterPro" id="IPR004682">
    <property type="entry name" value="TRAP_DctP"/>
</dbReference>
<dbReference type="AlphaFoldDB" id="A0A0C6FEI3"/>
<evidence type="ECO:0000256" key="2">
    <source>
        <dbReference type="ARBA" id="ARBA00009023"/>
    </source>
</evidence>
<dbReference type="Pfam" id="PF03480">
    <property type="entry name" value="DctP"/>
    <property type="match status" value="1"/>
</dbReference>
<dbReference type="STRING" id="270351.Maq22A_c09985"/>
<comment type="similarity">
    <text evidence="2">Belongs to the bacterial solute-binding protein 7 family.</text>
</comment>
<evidence type="ECO:0000256" key="5">
    <source>
        <dbReference type="SAM" id="SignalP"/>
    </source>
</evidence>
<dbReference type="GO" id="GO:0030288">
    <property type="term" value="C:outer membrane-bounded periplasmic space"/>
    <property type="evidence" value="ECO:0007669"/>
    <property type="project" value="InterPro"/>
</dbReference>
<dbReference type="InterPro" id="IPR006311">
    <property type="entry name" value="TAT_signal"/>
</dbReference>
<gene>
    <name evidence="6" type="primary">dctP</name>
    <name evidence="6" type="ORF">Maq22A_c09985</name>
</gene>
<dbReference type="NCBIfam" id="NF037995">
    <property type="entry name" value="TRAP_S1"/>
    <property type="match status" value="1"/>
</dbReference>
<dbReference type="PANTHER" id="PTHR33376:SF4">
    <property type="entry name" value="SIALIC ACID-BINDING PERIPLASMIC PROTEIN SIAP"/>
    <property type="match status" value="1"/>
</dbReference>
<keyword evidence="3" id="KW-0813">Transport</keyword>
<dbReference type="PROSITE" id="PS51318">
    <property type="entry name" value="TAT"/>
    <property type="match status" value="1"/>
</dbReference>
<evidence type="ECO:0000256" key="1">
    <source>
        <dbReference type="ARBA" id="ARBA00004196"/>
    </source>
</evidence>
<evidence type="ECO:0000256" key="3">
    <source>
        <dbReference type="ARBA" id="ARBA00022448"/>
    </source>
</evidence>
<dbReference type="CDD" id="cd13603">
    <property type="entry name" value="PBP2_TRAP_Siap_TeaA_like"/>
    <property type="match status" value="1"/>
</dbReference>
<sequence>MTTLTRRRALHLAVAGAVAGPAVLRITKAHAAEFSLKAANNTPVSHPLTVYMTKAADAIREETGGKVDIKLFPNNQLGGDTDMLSQLRSGALEFFTLSPLILATLVPAASISGVGFAWSSYDKLWPAMDGDLGAHVRAQIEKSGLFAFDRIWENGFRQTTSSSRPILKPEDFKGFKIRVPPSPMWTSMFKAFDAAPMTINFAEVYSALQTRIAEGQENPLTLIENAKLYEVQKYLSKTNHMWDGFWLLSNGKVWRGLPQDVKTVVAKHFNAQAVAQRADMAQRAGTTEQDLRGRGLDIRDVDTKAFQAKLQSAGFYKEWKGKFGDDAWALLEKHTGPIS</sequence>
<reference evidence="6 7" key="1">
    <citation type="journal article" date="2015" name="Genome Announc.">
        <title>Complete Genome Sequence of Methylobacterium aquaticum Strain 22A, Isolated from Racomitrium japonicum Moss.</title>
        <authorList>
            <person name="Tani A."/>
            <person name="Ogura Y."/>
            <person name="Hayashi T."/>
            <person name="Kimbara K."/>
        </authorList>
    </citation>
    <scope>NUCLEOTIDE SEQUENCE [LARGE SCALE GENOMIC DNA]</scope>
    <source>
        <strain evidence="6 7">MA-22A</strain>
    </source>
</reference>
<organism evidence="6 7">
    <name type="scientific">Methylobacterium aquaticum</name>
    <dbReference type="NCBI Taxonomy" id="270351"/>
    <lineage>
        <taxon>Bacteria</taxon>
        <taxon>Pseudomonadati</taxon>
        <taxon>Pseudomonadota</taxon>
        <taxon>Alphaproteobacteria</taxon>
        <taxon>Hyphomicrobiales</taxon>
        <taxon>Methylobacteriaceae</taxon>
        <taxon>Methylobacterium</taxon>
    </lineage>
</organism>
<dbReference type="InterPro" id="IPR018389">
    <property type="entry name" value="DctP_fam"/>
</dbReference>
<keyword evidence="4 5" id="KW-0732">Signal</keyword>
<dbReference type="OrthoDB" id="8012379at2"/>
<dbReference type="InterPro" id="IPR038404">
    <property type="entry name" value="TRAP_DctP_sf"/>
</dbReference>
<dbReference type="EMBL" id="AP014704">
    <property type="protein sequence ID" value="BAQ45282.1"/>
    <property type="molecule type" value="Genomic_DNA"/>
</dbReference>
<evidence type="ECO:0000313" key="6">
    <source>
        <dbReference type="EMBL" id="BAQ45282.1"/>
    </source>
</evidence>
<evidence type="ECO:0000256" key="4">
    <source>
        <dbReference type="ARBA" id="ARBA00022729"/>
    </source>
</evidence>
<evidence type="ECO:0000313" key="7">
    <source>
        <dbReference type="Proteomes" id="UP000061432"/>
    </source>
</evidence>
<dbReference type="NCBIfam" id="TIGR00787">
    <property type="entry name" value="dctP"/>
    <property type="match status" value="1"/>
</dbReference>
<dbReference type="GO" id="GO:0055085">
    <property type="term" value="P:transmembrane transport"/>
    <property type="evidence" value="ECO:0007669"/>
    <property type="project" value="InterPro"/>
</dbReference>
<feature type="signal peptide" evidence="5">
    <location>
        <begin position="1"/>
        <end position="31"/>
    </location>
</feature>
<dbReference type="PIRSF" id="PIRSF006470">
    <property type="entry name" value="DctB"/>
    <property type="match status" value="1"/>
</dbReference>